<feature type="region of interest" description="Disordered" evidence="1">
    <location>
        <begin position="1"/>
        <end position="43"/>
    </location>
</feature>
<reference evidence="2 3" key="1">
    <citation type="submission" date="2024-05" db="EMBL/GenBank/DDBJ databases">
        <authorList>
            <person name="Wallberg A."/>
        </authorList>
    </citation>
    <scope>NUCLEOTIDE SEQUENCE [LARGE SCALE GENOMIC DNA]</scope>
</reference>
<dbReference type="EMBL" id="CAXKWB010199048">
    <property type="protein sequence ID" value="CAL4258344.1"/>
    <property type="molecule type" value="Genomic_DNA"/>
</dbReference>
<evidence type="ECO:0000313" key="3">
    <source>
        <dbReference type="Proteomes" id="UP001497623"/>
    </source>
</evidence>
<evidence type="ECO:0000313" key="2">
    <source>
        <dbReference type="EMBL" id="CAL4258344.1"/>
    </source>
</evidence>
<dbReference type="AlphaFoldDB" id="A0AAV2SXE2"/>
<keyword evidence="3" id="KW-1185">Reference proteome</keyword>
<protein>
    <submittedName>
        <fullName evidence="2">Uncharacterized protein</fullName>
    </submittedName>
</protein>
<name>A0AAV2SXE2_MEGNR</name>
<evidence type="ECO:0000256" key="1">
    <source>
        <dbReference type="SAM" id="MobiDB-lite"/>
    </source>
</evidence>
<proteinExistence type="predicted"/>
<organism evidence="2 3">
    <name type="scientific">Meganyctiphanes norvegica</name>
    <name type="common">Northern krill</name>
    <name type="synonym">Thysanopoda norvegica</name>
    <dbReference type="NCBI Taxonomy" id="48144"/>
    <lineage>
        <taxon>Eukaryota</taxon>
        <taxon>Metazoa</taxon>
        <taxon>Ecdysozoa</taxon>
        <taxon>Arthropoda</taxon>
        <taxon>Crustacea</taxon>
        <taxon>Multicrustacea</taxon>
        <taxon>Malacostraca</taxon>
        <taxon>Eumalacostraca</taxon>
        <taxon>Eucarida</taxon>
        <taxon>Euphausiacea</taxon>
        <taxon>Euphausiidae</taxon>
        <taxon>Meganyctiphanes</taxon>
    </lineage>
</organism>
<accession>A0AAV2SXE2</accession>
<feature type="non-terminal residue" evidence="2">
    <location>
        <position position="139"/>
    </location>
</feature>
<feature type="compositionally biased region" description="Acidic residues" evidence="1">
    <location>
        <begin position="9"/>
        <end position="23"/>
    </location>
</feature>
<feature type="compositionally biased region" description="Basic and acidic residues" evidence="1">
    <location>
        <begin position="29"/>
        <end position="43"/>
    </location>
</feature>
<dbReference type="Proteomes" id="UP001497623">
    <property type="component" value="Unassembled WGS sequence"/>
</dbReference>
<comment type="caution">
    <text evidence="2">The sequence shown here is derived from an EMBL/GenBank/DDBJ whole genome shotgun (WGS) entry which is preliminary data.</text>
</comment>
<gene>
    <name evidence="2" type="ORF">MNOR_LOCUS42112</name>
</gene>
<sequence length="139" mass="15825">MVKVKEEPVSDDENDKNENEETIAIDHTNCLEEPTKGKAKESENLPLLSENLIKNEVISLNIEEEKESNCYMQQIKQENNNDEKEVHTKSDIDNAAEVSNDIVKSEELVVAWTDNQNDNSGSNDLPDFRDEIVSALKYE</sequence>